<name>A0A0F7KPB2_9SPHN</name>
<sequence length="169" mass="18265">MNIRNRISLIALAFGMGTAPSHTFAQAEPGLEFAFEEIVTLGPGLAVGETPRGMRNMIPITGGTFEGPGIKGTIIPGGWDWQLTRGDGCTEIEADYMLRTDDGVVINVINEGVLCPPKDGKPVPVRTQPRFEAPLGKYEWLNSTAFIGTLEMATGLDEPAVKIRFYKAI</sequence>
<dbReference type="Gene3D" id="2.40.160.20">
    <property type="match status" value="1"/>
</dbReference>
<evidence type="ECO:0000313" key="3">
    <source>
        <dbReference type="Proteomes" id="UP000034392"/>
    </source>
</evidence>
<evidence type="ECO:0000256" key="1">
    <source>
        <dbReference type="HAMAP-Rule" id="MF_00775"/>
    </source>
</evidence>
<keyword evidence="3" id="KW-1185">Reference proteome</keyword>
<dbReference type="EMBL" id="CP011452">
    <property type="protein sequence ID" value="AKH41394.1"/>
    <property type="molecule type" value="Genomic_DNA"/>
</dbReference>
<dbReference type="AlphaFoldDB" id="A0A0F7KPB2"/>
<dbReference type="PANTHER" id="PTHR37315:SF1">
    <property type="entry name" value="UPF0311 PROTEIN BLR7842"/>
    <property type="match status" value="1"/>
</dbReference>
<reference evidence="2" key="1">
    <citation type="submission" date="2015-05" db="EMBL/GenBank/DDBJ databases">
        <title>The complete genome of Altererythrobacter atlanticus strain 26DY36.</title>
        <authorList>
            <person name="Wu Y.-H."/>
            <person name="Cheng H."/>
            <person name="Wu X.-W."/>
        </authorList>
    </citation>
    <scope>NUCLEOTIDE SEQUENCE [LARGE SCALE GENOMIC DNA]</scope>
    <source>
        <strain evidence="2">26DY36</strain>
    </source>
</reference>
<evidence type="ECO:0000313" key="2">
    <source>
        <dbReference type="EMBL" id="AKH41394.1"/>
    </source>
</evidence>
<comment type="similarity">
    <text evidence="1">Belongs to the UPF0311 family.</text>
</comment>
<accession>A0A0F7KPB2</accession>
<dbReference type="Pfam" id="PF11578">
    <property type="entry name" value="DUF3237"/>
    <property type="match status" value="1"/>
</dbReference>
<gene>
    <name evidence="2" type="ORF">WYH_00331</name>
</gene>
<dbReference type="KEGG" id="aay:WYH_00331"/>
<dbReference type="Proteomes" id="UP000034392">
    <property type="component" value="Chromosome"/>
</dbReference>
<dbReference type="RefSeq" id="WP_082347741.1">
    <property type="nucleotide sequence ID" value="NZ_CP011452.2"/>
</dbReference>
<dbReference type="STRING" id="1267766.WYH_00331"/>
<dbReference type="HAMAP" id="MF_00775">
    <property type="entry name" value="UPF0311"/>
    <property type="match status" value="1"/>
</dbReference>
<proteinExistence type="inferred from homology"/>
<dbReference type="PANTHER" id="PTHR37315">
    <property type="entry name" value="UPF0311 PROTEIN BLR7842"/>
    <property type="match status" value="1"/>
</dbReference>
<organism evidence="2 3">
    <name type="scientific">Croceibacterium atlanticum</name>
    <dbReference type="NCBI Taxonomy" id="1267766"/>
    <lineage>
        <taxon>Bacteria</taxon>
        <taxon>Pseudomonadati</taxon>
        <taxon>Pseudomonadota</taxon>
        <taxon>Alphaproteobacteria</taxon>
        <taxon>Sphingomonadales</taxon>
        <taxon>Erythrobacteraceae</taxon>
        <taxon>Croceibacterium</taxon>
    </lineage>
</organism>
<dbReference type="InterPro" id="IPR020915">
    <property type="entry name" value="UPF0311"/>
</dbReference>
<protein>
    <recommendedName>
        <fullName evidence="1">UPF0311 protein WYH_00331</fullName>
    </recommendedName>
</protein>
<dbReference type="PATRIC" id="fig|1267766.3.peg.339"/>